<reference evidence="11 12" key="1">
    <citation type="submission" date="2022-10" db="EMBL/GenBank/DDBJ databases">
        <title>Roseococcus glaciei nov., sp. nov., isolated from glacier.</title>
        <authorList>
            <person name="Liu Q."/>
            <person name="Xin Y.-H."/>
        </authorList>
    </citation>
    <scope>NUCLEOTIDE SEQUENCE [LARGE SCALE GENOMIC DNA]</scope>
    <source>
        <strain evidence="11 12">MDT2-1-1</strain>
    </source>
</reference>
<evidence type="ECO:0000256" key="4">
    <source>
        <dbReference type="ARBA" id="ARBA00022692"/>
    </source>
</evidence>
<evidence type="ECO:0000259" key="9">
    <source>
        <dbReference type="Pfam" id="PF00924"/>
    </source>
</evidence>
<dbReference type="Gene3D" id="1.10.287.1260">
    <property type="match status" value="1"/>
</dbReference>
<dbReference type="InterPro" id="IPR045275">
    <property type="entry name" value="MscS_archaea/bacteria_type"/>
</dbReference>
<evidence type="ECO:0000313" key="11">
    <source>
        <dbReference type="EMBL" id="MCW8088472.1"/>
    </source>
</evidence>
<evidence type="ECO:0000259" key="10">
    <source>
        <dbReference type="Pfam" id="PF21082"/>
    </source>
</evidence>
<comment type="subcellular location">
    <subcellularLocation>
        <location evidence="7">Cell inner membrane</location>
        <topology evidence="7">Multi-pass membrane protein</topology>
    </subcellularLocation>
    <subcellularLocation>
        <location evidence="1">Cell membrane</location>
        <topology evidence="1">Multi-pass membrane protein</topology>
    </subcellularLocation>
</comment>
<sequence length="317" mass="34851">MELGAIYDRVRGLAEATLALLPGLMLGLLVFGLFLLIARVVRSAIRRAVRHRENARGLSLVLERIAAGFVIALGVLVAAGIAFPSISAADLFGLLGIGGVAIGFAFRDILQNLLAGILLLLTQPFRLGDQIKAGEFEGTVEDIQIRATTIRTFDNRRAVIPNTDLFTGKVLVATAYDRRRLTLRIGIGNGDDIEKAERIVVEAAQRCEGVLADPAPVLRVAELGDFAVLLDLHVWINPPKRAEALDVTDRVLRGVKAALTEAGIDLPFPTQQILFHDQTEETDGDRERQREGWPARTRNPRPRWVVREEREASARHE</sequence>
<evidence type="ECO:0000256" key="1">
    <source>
        <dbReference type="ARBA" id="ARBA00004651"/>
    </source>
</evidence>
<evidence type="ECO:0000313" key="12">
    <source>
        <dbReference type="Proteomes" id="UP001526430"/>
    </source>
</evidence>
<evidence type="ECO:0000256" key="3">
    <source>
        <dbReference type="ARBA" id="ARBA00022475"/>
    </source>
</evidence>
<evidence type="ECO:0000256" key="2">
    <source>
        <dbReference type="ARBA" id="ARBA00008017"/>
    </source>
</evidence>
<evidence type="ECO:0000256" key="5">
    <source>
        <dbReference type="ARBA" id="ARBA00022989"/>
    </source>
</evidence>
<dbReference type="InterPro" id="IPR010920">
    <property type="entry name" value="LSM_dom_sf"/>
</dbReference>
<dbReference type="PANTHER" id="PTHR30221:SF1">
    <property type="entry name" value="SMALL-CONDUCTANCE MECHANOSENSITIVE CHANNEL"/>
    <property type="match status" value="1"/>
</dbReference>
<feature type="transmembrane region" description="Helical" evidence="7">
    <location>
        <begin position="92"/>
        <end position="121"/>
    </location>
</feature>
<dbReference type="Proteomes" id="UP001526430">
    <property type="component" value="Unassembled WGS sequence"/>
</dbReference>
<dbReference type="SUPFAM" id="SSF82689">
    <property type="entry name" value="Mechanosensitive channel protein MscS (YggB), C-terminal domain"/>
    <property type="match status" value="1"/>
</dbReference>
<dbReference type="InterPro" id="IPR023408">
    <property type="entry name" value="MscS_beta-dom_sf"/>
</dbReference>
<protein>
    <recommendedName>
        <fullName evidence="7">Small-conductance mechanosensitive channel</fullName>
    </recommendedName>
</protein>
<keyword evidence="12" id="KW-1185">Reference proteome</keyword>
<name>A0ABT3P231_9PROT</name>
<dbReference type="EMBL" id="JAPFQI010000040">
    <property type="protein sequence ID" value="MCW8088472.1"/>
    <property type="molecule type" value="Genomic_DNA"/>
</dbReference>
<evidence type="ECO:0000256" key="8">
    <source>
        <dbReference type="SAM" id="MobiDB-lite"/>
    </source>
</evidence>
<gene>
    <name evidence="11" type="ORF">OF850_23110</name>
</gene>
<comment type="function">
    <text evidence="7">Mechanosensitive channel that participates in the regulation of osmotic pressure changes within the cell, opening in response to stretch forces in the membrane lipid bilayer, without the need for other proteins. Contributes to normal resistance to hypoosmotic shock. Forms an ion channel of 1.0 nanosiemens conductance with a slight preference for anions.</text>
</comment>
<evidence type="ECO:0000256" key="6">
    <source>
        <dbReference type="ARBA" id="ARBA00023136"/>
    </source>
</evidence>
<dbReference type="Gene3D" id="3.30.70.100">
    <property type="match status" value="1"/>
</dbReference>
<dbReference type="InterPro" id="IPR011014">
    <property type="entry name" value="MscS_channel_TM-2"/>
</dbReference>
<feature type="compositionally biased region" description="Basic and acidic residues" evidence="8">
    <location>
        <begin position="305"/>
        <end position="317"/>
    </location>
</feature>
<proteinExistence type="inferred from homology"/>
<dbReference type="InterPro" id="IPR006685">
    <property type="entry name" value="MscS_channel_2nd"/>
</dbReference>
<feature type="transmembrane region" description="Helical" evidence="7">
    <location>
        <begin position="61"/>
        <end position="86"/>
    </location>
</feature>
<feature type="region of interest" description="Disordered" evidence="8">
    <location>
        <begin position="275"/>
        <end position="317"/>
    </location>
</feature>
<keyword evidence="7" id="KW-0813">Transport</keyword>
<dbReference type="RefSeq" id="WP_301592730.1">
    <property type="nucleotide sequence ID" value="NZ_JAPFQI010000040.1"/>
</dbReference>
<feature type="transmembrane region" description="Helical" evidence="7">
    <location>
        <begin position="20"/>
        <end position="41"/>
    </location>
</feature>
<keyword evidence="6 7" id="KW-0472">Membrane</keyword>
<dbReference type="SUPFAM" id="SSF50182">
    <property type="entry name" value="Sm-like ribonucleoproteins"/>
    <property type="match status" value="1"/>
</dbReference>
<comment type="caution">
    <text evidence="11">The sequence shown here is derived from an EMBL/GenBank/DDBJ whole genome shotgun (WGS) entry which is preliminary data.</text>
</comment>
<keyword evidence="3" id="KW-1003">Cell membrane</keyword>
<keyword evidence="7" id="KW-0407">Ion channel</keyword>
<dbReference type="SUPFAM" id="SSF82861">
    <property type="entry name" value="Mechanosensitive channel protein MscS (YggB), transmembrane region"/>
    <property type="match status" value="1"/>
</dbReference>
<dbReference type="InterPro" id="IPR011066">
    <property type="entry name" value="MscS_channel_C_sf"/>
</dbReference>
<feature type="domain" description="Mechanosensitive ion channel MscS" evidence="9">
    <location>
        <begin position="108"/>
        <end position="170"/>
    </location>
</feature>
<keyword evidence="5 7" id="KW-1133">Transmembrane helix</keyword>
<comment type="subunit">
    <text evidence="7">Homoheptamer.</text>
</comment>
<dbReference type="Gene3D" id="2.30.30.60">
    <property type="match status" value="1"/>
</dbReference>
<dbReference type="Pfam" id="PF21082">
    <property type="entry name" value="MS_channel_3rd"/>
    <property type="match status" value="1"/>
</dbReference>
<keyword evidence="4 7" id="KW-0812">Transmembrane</keyword>
<dbReference type="PANTHER" id="PTHR30221">
    <property type="entry name" value="SMALL-CONDUCTANCE MECHANOSENSITIVE CHANNEL"/>
    <property type="match status" value="1"/>
</dbReference>
<evidence type="ECO:0000256" key="7">
    <source>
        <dbReference type="RuleBase" id="RU369025"/>
    </source>
</evidence>
<comment type="caution">
    <text evidence="7">Lacks conserved residue(s) required for the propagation of feature annotation.</text>
</comment>
<accession>A0ABT3P231</accession>
<dbReference type="InterPro" id="IPR049278">
    <property type="entry name" value="MS_channel_C"/>
</dbReference>
<keyword evidence="7" id="KW-0997">Cell inner membrane</keyword>
<comment type="similarity">
    <text evidence="2 7">Belongs to the MscS (TC 1.A.23) family.</text>
</comment>
<feature type="domain" description="Mechanosensitive ion channel MscS C-terminal" evidence="10">
    <location>
        <begin position="182"/>
        <end position="265"/>
    </location>
</feature>
<organism evidence="11 12">
    <name type="scientific">Sabulicella glaciei</name>
    <dbReference type="NCBI Taxonomy" id="2984948"/>
    <lineage>
        <taxon>Bacteria</taxon>
        <taxon>Pseudomonadati</taxon>
        <taxon>Pseudomonadota</taxon>
        <taxon>Alphaproteobacteria</taxon>
        <taxon>Acetobacterales</taxon>
        <taxon>Acetobacteraceae</taxon>
        <taxon>Sabulicella</taxon>
    </lineage>
</organism>
<dbReference type="Pfam" id="PF00924">
    <property type="entry name" value="MS_channel_2nd"/>
    <property type="match status" value="1"/>
</dbReference>
<keyword evidence="7" id="KW-0406">Ion transport</keyword>